<proteinExistence type="predicted"/>
<evidence type="ECO:0000313" key="2">
    <source>
        <dbReference type="Proteomes" id="UP000078356"/>
    </source>
</evidence>
<dbReference type="OrthoDB" id="6913918at2"/>
<comment type="caution">
    <text evidence="1">The sequence shown here is derived from an EMBL/GenBank/DDBJ whole genome shotgun (WGS) entry which is preliminary data.</text>
</comment>
<evidence type="ECO:0000313" key="1">
    <source>
        <dbReference type="EMBL" id="OAN31729.1"/>
    </source>
</evidence>
<gene>
    <name evidence="1" type="ORF">A4V15_11755</name>
</gene>
<dbReference type="InterPro" id="IPR042297">
    <property type="entry name" value="Antirestriction_sf"/>
</dbReference>
<organism evidence="1 2">
    <name type="scientific">Pseudomonas oryzihabitans</name>
    <dbReference type="NCBI Taxonomy" id="47885"/>
    <lineage>
        <taxon>Bacteria</taxon>
        <taxon>Pseudomonadati</taxon>
        <taxon>Pseudomonadota</taxon>
        <taxon>Gammaproteobacteria</taxon>
        <taxon>Pseudomonadales</taxon>
        <taxon>Pseudomonadaceae</taxon>
        <taxon>Pseudomonas</taxon>
    </lineage>
</organism>
<dbReference type="Gene3D" id="3.30.70.3580">
    <property type="entry name" value="Antirestriction protein"/>
    <property type="match status" value="1"/>
</dbReference>
<accession>A0A178LKV2</accession>
<dbReference type="Proteomes" id="UP000078356">
    <property type="component" value="Unassembled WGS sequence"/>
</dbReference>
<dbReference type="AlphaFoldDB" id="A0A178LKV2"/>
<protein>
    <submittedName>
        <fullName evidence="1">Uncharacterized protein</fullName>
    </submittedName>
</protein>
<dbReference type="EMBL" id="LWCR01000003">
    <property type="protein sequence ID" value="OAN31729.1"/>
    <property type="molecule type" value="Genomic_DNA"/>
</dbReference>
<name>A0A178LKV2_9PSED</name>
<sequence>MHRNDHALQLVVTSEPTTQELYNLLGRYCLPFEDLVLTNMRQVLGSGYRNGAYQLRRYFNGAFALVLPVEDGLVTATLGQVEESLSLEAASYLCSLLALSQLITVAHRRNDHDDHSRLHYLYYGLLEVLRADPTFAATVTAPHHRPLTDEEVHLGGSLAPFAYQPALERLLD</sequence>
<reference evidence="1 2" key="1">
    <citation type="submission" date="2016-04" db="EMBL/GenBank/DDBJ databases">
        <title>Draft Genome Sequences of Staphylococcus capitis Strain H36, S. capitis Strain H65, S. cohnii Strain H62, S. hominis Strain H69, Mycobacterium iranicum Strain H39, Plantibacter sp. Strain H53, Pseudomonas oryzihabitans Strain H72, and Microbacterium sp. Strain H83, isolated from residential settings.</title>
        <authorList>
            <person name="Lymperopoulou D."/>
            <person name="Adams R.I."/>
            <person name="Lindow S."/>
            <person name="Coil D.A."/>
            <person name="Jospin G."/>
            <person name="Eisen J.A."/>
        </authorList>
    </citation>
    <scope>NUCLEOTIDE SEQUENCE [LARGE SCALE GENOMIC DNA]</scope>
    <source>
        <strain evidence="1 2">H72</strain>
    </source>
</reference>
<dbReference type="RefSeq" id="WP_064306940.1">
    <property type="nucleotide sequence ID" value="NZ_LWCR01000003.1"/>
</dbReference>